<protein>
    <submittedName>
        <fullName evidence="1">Zinc finger SWIM domain-containing protein 8</fullName>
    </submittedName>
</protein>
<evidence type="ECO:0000313" key="2">
    <source>
        <dbReference type="Proteomes" id="UP001279410"/>
    </source>
</evidence>
<gene>
    <name evidence="1" type="ORF">AKAME5_001668400</name>
</gene>
<dbReference type="AlphaFoldDB" id="A0AAD3N365"/>
<accession>A0AAD3N365</accession>
<dbReference type="EMBL" id="BRZM01000077">
    <property type="protein sequence ID" value="GLD65200.1"/>
    <property type="molecule type" value="Genomic_DNA"/>
</dbReference>
<proteinExistence type="predicted"/>
<sequence length="109" mass="11691">MLTFHLCPGSCCGSEPSSLIGSGPHSLVRCLSRTNTDVPNDVKLKVSCQWSVKPVQVSFSGMSRLGGLRGFSPKALTTGTDTTTAERLHKLQATLQRDTSMYRDTCTAA</sequence>
<reference evidence="1" key="1">
    <citation type="submission" date="2022-08" db="EMBL/GenBank/DDBJ databases">
        <title>Genome sequencing of akame (Lates japonicus).</title>
        <authorList>
            <person name="Hashiguchi Y."/>
            <person name="Takahashi H."/>
        </authorList>
    </citation>
    <scope>NUCLEOTIDE SEQUENCE</scope>
    <source>
        <strain evidence="1">Kochi</strain>
    </source>
</reference>
<comment type="caution">
    <text evidence="1">The sequence shown here is derived from an EMBL/GenBank/DDBJ whole genome shotgun (WGS) entry which is preliminary data.</text>
</comment>
<keyword evidence="2" id="KW-1185">Reference proteome</keyword>
<dbReference type="Proteomes" id="UP001279410">
    <property type="component" value="Unassembled WGS sequence"/>
</dbReference>
<name>A0AAD3N365_LATJO</name>
<evidence type="ECO:0000313" key="1">
    <source>
        <dbReference type="EMBL" id="GLD65200.1"/>
    </source>
</evidence>
<organism evidence="1 2">
    <name type="scientific">Lates japonicus</name>
    <name type="common">Japanese lates</name>
    <dbReference type="NCBI Taxonomy" id="270547"/>
    <lineage>
        <taxon>Eukaryota</taxon>
        <taxon>Metazoa</taxon>
        <taxon>Chordata</taxon>
        <taxon>Craniata</taxon>
        <taxon>Vertebrata</taxon>
        <taxon>Euteleostomi</taxon>
        <taxon>Actinopterygii</taxon>
        <taxon>Neopterygii</taxon>
        <taxon>Teleostei</taxon>
        <taxon>Neoteleostei</taxon>
        <taxon>Acanthomorphata</taxon>
        <taxon>Carangaria</taxon>
        <taxon>Carangaria incertae sedis</taxon>
        <taxon>Centropomidae</taxon>
        <taxon>Lates</taxon>
    </lineage>
</organism>